<name>A0AAV9XF49_9PEZI</name>
<evidence type="ECO:0000313" key="3">
    <source>
        <dbReference type="Proteomes" id="UP001365542"/>
    </source>
</evidence>
<sequence length="221" mass="26207">MDTSAPLKLRHKKLKYEILNDIFGLERGPDMLSPYDRWINIQAVVRKVYREAIVEFDLLSKRWTEITPSCKYLLQDRIMARLEECDRRVLQHRADIVEKLLKDHISNRMDWEREKRRKLKPRFGRQVDQAITFPIRDFVHSPSPRVRSPEEENSPREFIPPSPVQQTYLTPLPSLVEQIKIIEEGDSWVGTHEEKRCGRADRRIWSAGSPSMMPNYKHATF</sequence>
<accession>A0AAV9XF49</accession>
<comment type="caution">
    <text evidence="2">The sequence shown here is derived from an EMBL/GenBank/DDBJ whole genome shotgun (WGS) entry which is preliminary data.</text>
</comment>
<proteinExistence type="predicted"/>
<organism evidence="2 3">
    <name type="scientific">Orbilia ellipsospora</name>
    <dbReference type="NCBI Taxonomy" id="2528407"/>
    <lineage>
        <taxon>Eukaryota</taxon>
        <taxon>Fungi</taxon>
        <taxon>Dikarya</taxon>
        <taxon>Ascomycota</taxon>
        <taxon>Pezizomycotina</taxon>
        <taxon>Orbiliomycetes</taxon>
        <taxon>Orbiliales</taxon>
        <taxon>Orbiliaceae</taxon>
        <taxon>Orbilia</taxon>
    </lineage>
</organism>
<dbReference type="Proteomes" id="UP001365542">
    <property type="component" value="Unassembled WGS sequence"/>
</dbReference>
<gene>
    <name evidence="2" type="ORF">TWF694_008131</name>
</gene>
<protein>
    <submittedName>
        <fullName evidence="2">Uncharacterized protein</fullName>
    </submittedName>
</protein>
<keyword evidence="3" id="KW-1185">Reference proteome</keyword>
<dbReference type="AlphaFoldDB" id="A0AAV9XF49"/>
<evidence type="ECO:0000256" key="1">
    <source>
        <dbReference type="SAM" id="MobiDB-lite"/>
    </source>
</evidence>
<dbReference type="EMBL" id="JAVHJO010000004">
    <property type="protein sequence ID" value="KAK6540740.1"/>
    <property type="molecule type" value="Genomic_DNA"/>
</dbReference>
<reference evidence="2 3" key="1">
    <citation type="submission" date="2019-10" db="EMBL/GenBank/DDBJ databases">
        <authorList>
            <person name="Palmer J.M."/>
        </authorList>
    </citation>
    <scope>NUCLEOTIDE SEQUENCE [LARGE SCALE GENOMIC DNA]</scope>
    <source>
        <strain evidence="2 3">TWF694</strain>
    </source>
</reference>
<feature type="region of interest" description="Disordered" evidence="1">
    <location>
        <begin position="140"/>
        <end position="163"/>
    </location>
</feature>
<evidence type="ECO:0000313" key="2">
    <source>
        <dbReference type="EMBL" id="KAK6540740.1"/>
    </source>
</evidence>